<reference evidence="6" key="1">
    <citation type="submission" date="2017-02" db="EMBL/GenBank/DDBJ databases">
        <title>Genome of Microbulbifer agarilyticus GP101.</title>
        <authorList>
            <person name="Jung J."/>
            <person name="Bae S.S."/>
            <person name="Baek K."/>
        </authorList>
    </citation>
    <scope>NUCLEOTIDE SEQUENCE [LARGE SCALE GENOMIC DNA]</scope>
    <source>
        <strain evidence="6">GP101</strain>
    </source>
</reference>
<keyword evidence="7" id="KW-1185">Reference proteome</keyword>
<dbReference type="InterPro" id="IPR005119">
    <property type="entry name" value="LysR_subst-bd"/>
</dbReference>
<dbReference type="PANTHER" id="PTHR30579">
    <property type="entry name" value="TRANSCRIPTIONAL REGULATOR"/>
    <property type="match status" value="1"/>
</dbReference>
<dbReference type="Pfam" id="PF03466">
    <property type="entry name" value="LysR_substrate"/>
    <property type="match status" value="1"/>
</dbReference>
<keyword evidence="3" id="KW-0238">DNA-binding</keyword>
<evidence type="ECO:0000256" key="3">
    <source>
        <dbReference type="ARBA" id="ARBA00023125"/>
    </source>
</evidence>
<proteinExistence type="inferred from homology"/>
<dbReference type="PRINTS" id="PR00039">
    <property type="entry name" value="HTHLYSR"/>
</dbReference>
<protein>
    <recommendedName>
        <fullName evidence="5">HTH lysR-type domain-containing protein</fullName>
    </recommendedName>
</protein>
<evidence type="ECO:0000313" key="6">
    <source>
        <dbReference type="EMBL" id="AQQ69471.1"/>
    </source>
</evidence>
<dbReference type="PANTHER" id="PTHR30579:SF8">
    <property type="entry name" value="HTH-TYPE TRANSCRIPTIONAL REGULATOR HDFR"/>
    <property type="match status" value="1"/>
</dbReference>
<keyword evidence="2" id="KW-0805">Transcription regulation</keyword>
<name>A0A1Q2M9V2_9GAMM</name>
<accession>A0A1Q2M9V2</accession>
<evidence type="ECO:0000259" key="5">
    <source>
        <dbReference type="PROSITE" id="PS50931"/>
    </source>
</evidence>
<dbReference type="AlphaFoldDB" id="A0A1Q2M9V2"/>
<evidence type="ECO:0000256" key="2">
    <source>
        <dbReference type="ARBA" id="ARBA00023015"/>
    </source>
</evidence>
<keyword evidence="4" id="KW-0804">Transcription</keyword>
<dbReference type="InterPro" id="IPR000847">
    <property type="entry name" value="LysR_HTH_N"/>
</dbReference>
<dbReference type="KEGG" id="maga:Mag101_09040"/>
<evidence type="ECO:0000313" key="7">
    <source>
        <dbReference type="Proteomes" id="UP000188219"/>
    </source>
</evidence>
<dbReference type="Pfam" id="PF00126">
    <property type="entry name" value="HTH_1"/>
    <property type="match status" value="1"/>
</dbReference>
<dbReference type="EMBL" id="CP019650">
    <property type="protein sequence ID" value="AQQ69471.1"/>
    <property type="molecule type" value="Genomic_DNA"/>
</dbReference>
<dbReference type="STRING" id="260552.Mag101_09040"/>
<feature type="domain" description="HTH lysR-type" evidence="5">
    <location>
        <begin position="1"/>
        <end position="58"/>
    </location>
</feature>
<dbReference type="Gene3D" id="3.40.190.290">
    <property type="match status" value="1"/>
</dbReference>
<dbReference type="CDD" id="cd05466">
    <property type="entry name" value="PBP2_LTTR_substrate"/>
    <property type="match status" value="1"/>
</dbReference>
<dbReference type="Gene3D" id="1.10.10.10">
    <property type="entry name" value="Winged helix-like DNA-binding domain superfamily/Winged helix DNA-binding domain"/>
    <property type="match status" value="1"/>
</dbReference>
<evidence type="ECO:0000256" key="4">
    <source>
        <dbReference type="ARBA" id="ARBA00023163"/>
    </source>
</evidence>
<sequence length="287" mass="32106">MNTDLLRTFLEVSNTRHFARAADNLFLTQSAVSFRIKQLEDIVGVKLFTRQRNNILLTPSGERLLPHAENLLAGWQAALQDVGVADQKHLQISIGGTSNLWDIFLQSLLPQMAGAFPGLYLRTEINPQRELTRALLSGRLDIAVLFDPPKVSELRTSPIGEMELMFVASEKVSGVEDIERLGYIFVDWGTAFNLQHAKFFDQAIAPVLHTGQSHIALEFLLTHGGAAFLPSRLTEPLLTERKLFEATHVHRASRSIFAVFNEESENNKAFMPVVEFLTQRAAKSLSI</sequence>
<evidence type="ECO:0000256" key="1">
    <source>
        <dbReference type="ARBA" id="ARBA00009437"/>
    </source>
</evidence>
<dbReference type="InterPro" id="IPR036388">
    <property type="entry name" value="WH-like_DNA-bd_sf"/>
</dbReference>
<dbReference type="InterPro" id="IPR036390">
    <property type="entry name" value="WH_DNA-bd_sf"/>
</dbReference>
<comment type="similarity">
    <text evidence="1">Belongs to the LysR transcriptional regulatory family.</text>
</comment>
<dbReference type="SUPFAM" id="SSF53850">
    <property type="entry name" value="Periplasmic binding protein-like II"/>
    <property type="match status" value="1"/>
</dbReference>
<dbReference type="Proteomes" id="UP000188219">
    <property type="component" value="Chromosome"/>
</dbReference>
<dbReference type="PROSITE" id="PS50931">
    <property type="entry name" value="HTH_LYSR"/>
    <property type="match status" value="1"/>
</dbReference>
<gene>
    <name evidence="6" type="ORF">Mag101_09040</name>
</gene>
<dbReference type="InterPro" id="IPR050176">
    <property type="entry name" value="LTTR"/>
</dbReference>
<dbReference type="GO" id="GO:0003700">
    <property type="term" value="F:DNA-binding transcription factor activity"/>
    <property type="evidence" value="ECO:0007669"/>
    <property type="project" value="InterPro"/>
</dbReference>
<dbReference type="FunFam" id="1.10.10.10:FF:000001">
    <property type="entry name" value="LysR family transcriptional regulator"/>
    <property type="match status" value="1"/>
</dbReference>
<dbReference type="SUPFAM" id="SSF46785">
    <property type="entry name" value="Winged helix' DNA-binding domain"/>
    <property type="match status" value="1"/>
</dbReference>
<organism evidence="6 7">
    <name type="scientific">Microbulbifer agarilyticus</name>
    <dbReference type="NCBI Taxonomy" id="260552"/>
    <lineage>
        <taxon>Bacteria</taxon>
        <taxon>Pseudomonadati</taxon>
        <taxon>Pseudomonadota</taxon>
        <taxon>Gammaproteobacteria</taxon>
        <taxon>Cellvibrionales</taxon>
        <taxon>Microbulbiferaceae</taxon>
        <taxon>Microbulbifer</taxon>
    </lineage>
</organism>
<dbReference type="GO" id="GO:0003677">
    <property type="term" value="F:DNA binding"/>
    <property type="evidence" value="ECO:0007669"/>
    <property type="project" value="UniProtKB-KW"/>
</dbReference>